<keyword evidence="2" id="KW-1185">Reference proteome</keyword>
<evidence type="ECO:0000313" key="1">
    <source>
        <dbReference type="Ensembl" id="ENSATEP00000071369.1"/>
    </source>
</evidence>
<sequence length="74" mass="8841">MYSDTFLFLSRCFLTATAFLIRWYRSSGRSGARPLDLRILRILLPVTKRTWATPWESLRITPNEEKTNWLKTYN</sequence>
<dbReference type="InParanoid" id="A0A7N6C254"/>
<reference evidence="1" key="2">
    <citation type="submission" date="2025-08" db="UniProtKB">
        <authorList>
            <consortium name="Ensembl"/>
        </authorList>
    </citation>
    <scope>IDENTIFICATION</scope>
</reference>
<proteinExistence type="predicted"/>
<dbReference type="Proteomes" id="UP000265040">
    <property type="component" value="Chromosome 6"/>
</dbReference>
<evidence type="ECO:0000313" key="2">
    <source>
        <dbReference type="Proteomes" id="UP000265040"/>
    </source>
</evidence>
<dbReference type="OrthoDB" id="10445397at2759"/>
<protein>
    <submittedName>
        <fullName evidence="1">Uncharacterized protein</fullName>
    </submittedName>
</protein>
<reference evidence="1" key="3">
    <citation type="submission" date="2025-09" db="UniProtKB">
        <authorList>
            <consortium name="Ensembl"/>
        </authorList>
    </citation>
    <scope>IDENTIFICATION</scope>
</reference>
<dbReference type="GeneTree" id="ENSGT01120000276037"/>
<accession>A0A7N6C254</accession>
<organism evidence="1 2">
    <name type="scientific">Anabas testudineus</name>
    <name type="common">Climbing perch</name>
    <name type="synonym">Anthias testudineus</name>
    <dbReference type="NCBI Taxonomy" id="64144"/>
    <lineage>
        <taxon>Eukaryota</taxon>
        <taxon>Metazoa</taxon>
        <taxon>Chordata</taxon>
        <taxon>Craniata</taxon>
        <taxon>Vertebrata</taxon>
        <taxon>Euteleostomi</taxon>
        <taxon>Actinopterygii</taxon>
        <taxon>Neopterygii</taxon>
        <taxon>Teleostei</taxon>
        <taxon>Neoteleostei</taxon>
        <taxon>Acanthomorphata</taxon>
        <taxon>Anabantaria</taxon>
        <taxon>Anabantiformes</taxon>
        <taxon>Anabantoidei</taxon>
        <taxon>Anabantidae</taxon>
        <taxon>Anabas</taxon>
    </lineage>
</organism>
<dbReference type="AlphaFoldDB" id="A0A7N6C254"/>
<dbReference type="Ensembl" id="ENSATET00000046752.1">
    <property type="protein sequence ID" value="ENSATEP00000071369.1"/>
    <property type="gene ID" value="ENSATEG00000027041.1"/>
</dbReference>
<reference evidence="1" key="1">
    <citation type="submission" date="2021-04" db="EMBL/GenBank/DDBJ databases">
        <authorList>
            <consortium name="Wellcome Sanger Institute Data Sharing"/>
        </authorList>
    </citation>
    <scope>NUCLEOTIDE SEQUENCE [LARGE SCALE GENOMIC DNA]</scope>
</reference>
<name>A0A7N6C254_ANATE</name>